<sequence length="91" mass="10556">MNEVPSLVAFESDVGQLLFYVMGNLIETSYKDSQHILGILIEGKQFLLCHATWDRMNESFMIVISQFYNLLDADNLIYLCETCYDMFTLNN</sequence>
<dbReference type="AlphaFoldDB" id="A0A1X7UMP8"/>
<dbReference type="InParanoid" id="A0A1X7UMP8"/>
<accession>A0A1X7UMP8</accession>
<dbReference type="EnsemblMetazoa" id="Aqu2.1.29255_001">
    <property type="protein sequence ID" value="Aqu2.1.29255_001"/>
    <property type="gene ID" value="Aqu2.1.29255"/>
</dbReference>
<name>A0A1X7UMP8_AMPQE</name>
<organism evidence="1">
    <name type="scientific">Amphimedon queenslandica</name>
    <name type="common">Sponge</name>
    <dbReference type="NCBI Taxonomy" id="400682"/>
    <lineage>
        <taxon>Eukaryota</taxon>
        <taxon>Metazoa</taxon>
        <taxon>Porifera</taxon>
        <taxon>Demospongiae</taxon>
        <taxon>Heteroscleromorpha</taxon>
        <taxon>Haplosclerida</taxon>
        <taxon>Niphatidae</taxon>
        <taxon>Amphimedon</taxon>
    </lineage>
</organism>
<evidence type="ECO:0000313" key="1">
    <source>
        <dbReference type="EnsemblMetazoa" id="Aqu2.1.29255_001"/>
    </source>
</evidence>
<protein>
    <submittedName>
        <fullName evidence="1">Uncharacterized protein</fullName>
    </submittedName>
</protein>
<reference evidence="1" key="1">
    <citation type="submission" date="2017-05" db="UniProtKB">
        <authorList>
            <consortium name="EnsemblMetazoa"/>
        </authorList>
    </citation>
    <scope>IDENTIFICATION</scope>
</reference>
<proteinExistence type="predicted"/>